<dbReference type="OrthoDB" id="277235at2759"/>
<sequence length="293" mass="31734">MLVSKLHPMRWLSVKTAPEAASAFQAKLVRLRSATSLPLLRCRQALNTAGGDENQARTSLFAELASTGTPVHIERTDSCADPRNSGGHILSGVLIGHDAATLLQLRFSSDFSSRCELSRTALCKILLSAPIKDQNLSGDFETGNMFRSLAAQLREQLSVARIEHIPLTSQSLTACYIHPPLAVPANQANGSVTLGERIVAIIEFEALEAEYPVTIMGSKEATYATMMRKICQQFAAEGPLVQGGTMDTFLNRPFLFDAAKSIRAALTEAGIRGIRRAVRFDNAPTPLCITSNH</sequence>
<comment type="caution">
    <text evidence="1">The sequence shown here is derived from an EMBL/GenBank/DDBJ whole genome shotgun (WGS) entry which is preliminary data.</text>
</comment>
<protein>
    <submittedName>
        <fullName evidence="1">Elongation factor Ts</fullName>
    </submittedName>
</protein>
<dbReference type="GeneID" id="25259289"/>
<dbReference type="Proteomes" id="UP000029725">
    <property type="component" value="Unassembled WGS sequence"/>
</dbReference>
<dbReference type="EMBL" id="JMKJ01000188">
    <property type="protein sequence ID" value="KGG51813.1"/>
    <property type="molecule type" value="Genomic_DNA"/>
</dbReference>
<evidence type="ECO:0000313" key="1">
    <source>
        <dbReference type="EMBL" id="KGG51813.1"/>
    </source>
</evidence>
<gene>
    <name evidence="1" type="ORF">DI09_26p130</name>
</gene>
<dbReference type="GO" id="GO:0003746">
    <property type="term" value="F:translation elongation factor activity"/>
    <property type="evidence" value="ECO:0007669"/>
    <property type="project" value="UniProtKB-KW"/>
</dbReference>
<accession>A0A098VRZ1</accession>
<dbReference type="RefSeq" id="XP_013238240.1">
    <property type="nucleotide sequence ID" value="XM_013382786.1"/>
</dbReference>
<keyword evidence="1" id="KW-0648">Protein biosynthesis</keyword>
<organism evidence="1 2">
    <name type="scientific">Mitosporidium daphniae</name>
    <dbReference type="NCBI Taxonomy" id="1485682"/>
    <lineage>
        <taxon>Eukaryota</taxon>
        <taxon>Fungi</taxon>
        <taxon>Fungi incertae sedis</taxon>
        <taxon>Microsporidia</taxon>
        <taxon>Mitosporidium</taxon>
    </lineage>
</organism>
<proteinExistence type="predicted"/>
<name>A0A098VRZ1_9MICR</name>
<keyword evidence="1" id="KW-0251">Elongation factor</keyword>
<evidence type="ECO:0000313" key="2">
    <source>
        <dbReference type="Proteomes" id="UP000029725"/>
    </source>
</evidence>
<dbReference type="HOGENOM" id="CLU_950232_0_0_1"/>
<dbReference type="VEuPathDB" id="MicrosporidiaDB:DI09_26p130"/>
<dbReference type="AlphaFoldDB" id="A0A098VRZ1"/>
<reference evidence="1 2" key="1">
    <citation type="submission" date="2014-04" db="EMBL/GenBank/DDBJ databases">
        <title>A new species of microsporidia sheds light on the evolution of extreme parasitism.</title>
        <authorList>
            <person name="Haag K.L."/>
            <person name="James T.Y."/>
            <person name="Larsson R."/>
            <person name="Schaer T.M."/>
            <person name="Refardt D."/>
            <person name="Pombert J.-F."/>
            <person name="Ebert D."/>
        </authorList>
    </citation>
    <scope>NUCLEOTIDE SEQUENCE [LARGE SCALE GENOMIC DNA]</scope>
    <source>
        <strain evidence="1 2">UGP3</strain>
        <tissue evidence="1">Spores</tissue>
    </source>
</reference>
<keyword evidence="2" id="KW-1185">Reference proteome</keyword>